<evidence type="ECO:0000256" key="1">
    <source>
        <dbReference type="ARBA" id="ARBA00013169"/>
    </source>
</evidence>
<dbReference type="InterPro" id="IPR033705">
    <property type="entry name" value="Anticodon_Ia_Val"/>
</dbReference>
<feature type="domain" description="Aminoacyl-tRNA synthetase class Ia" evidence="11">
    <location>
        <begin position="16"/>
        <end position="59"/>
    </location>
</feature>
<keyword evidence="7" id="KW-0030">Aminoacyl-tRNA synthetase</keyword>
<comment type="caution">
    <text evidence="14">The sequence shown here is derived from an EMBL/GenBank/DDBJ whole genome shotgun (WGS) entry which is preliminary data.</text>
</comment>
<dbReference type="InterPro" id="IPR010978">
    <property type="entry name" value="tRNA-bd_arm"/>
</dbReference>
<dbReference type="PANTHER" id="PTHR11946">
    <property type="entry name" value="VALYL-TRNA SYNTHETASES"/>
    <property type="match status" value="1"/>
</dbReference>
<feature type="domain" description="Valyl-tRNA synthetase tRNA-binding arm" evidence="13">
    <location>
        <begin position="321"/>
        <end position="385"/>
    </location>
</feature>
<accession>A0A835S5E9</accession>
<evidence type="ECO:0000256" key="9">
    <source>
        <dbReference type="ARBA" id="ARBA00047552"/>
    </source>
</evidence>
<feature type="domain" description="Methionyl/Valyl/Leucyl/Isoleucyl-tRNA synthetase anticodon-binding" evidence="12">
    <location>
        <begin position="113"/>
        <end position="258"/>
    </location>
</feature>
<dbReference type="InterPro" id="IPR002300">
    <property type="entry name" value="aa-tRNA-synth_Ia"/>
</dbReference>
<dbReference type="GO" id="GO:0005524">
    <property type="term" value="F:ATP binding"/>
    <property type="evidence" value="ECO:0007669"/>
    <property type="project" value="UniProtKB-KW"/>
</dbReference>
<dbReference type="InterPro" id="IPR037118">
    <property type="entry name" value="Val-tRNA_synth_C_sf"/>
</dbReference>
<evidence type="ECO:0000256" key="6">
    <source>
        <dbReference type="ARBA" id="ARBA00023054"/>
    </source>
</evidence>
<evidence type="ECO:0000256" key="10">
    <source>
        <dbReference type="SAM" id="Coils"/>
    </source>
</evidence>
<comment type="catalytic activity">
    <reaction evidence="9">
        <text>tRNA(Val) + L-valine + ATP = L-valyl-tRNA(Val) + AMP + diphosphate</text>
        <dbReference type="Rhea" id="RHEA:10704"/>
        <dbReference type="Rhea" id="RHEA-COMP:9672"/>
        <dbReference type="Rhea" id="RHEA-COMP:9708"/>
        <dbReference type="ChEBI" id="CHEBI:30616"/>
        <dbReference type="ChEBI" id="CHEBI:33019"/>
        <dbReference type="ChEBI" id="CHEBI:57762"/>
        <dbReference type="ChEBI" id="CHEBI:78442"/>
        <dbReference type="ChEBI" id="CHEBI:78537"/>
        <dbReference type="ChEBI" id="CHEBI:456215"/>
        <dbReference type="EC" id="6.1.1.9"/>
    </reaction>
</comment>
<evidence type="ECO:0000259" key="12">
    <source>
        <dbReference type="Pfam" id="PF08264"/>
    </source>
</evidence>
<dbReference type="Pfam" id="PF10458">
    <property type="entry name" value="Val_tRNA-synt_C"/>
    <property type="match status" value="1"/>
</dbReference>
<dbReference type="SUPFAM" id="SSF46589">
    <property type="entry name" value="tRNA-binding arm"/>
    <property type="match status" value="1"/>
</dbReference>
<dbReference type="OrthoDB" id="629407at2759"/>
<dbReference type="SUPFAM" id="SSF52374">
    <property type="entry name" value="Nucleotidylyl transferase"/>
    <property type="match status" value="1"/>
</dbReference>
<keyword evidence="3" id="KW-0547">Nucleotide-binding</keyword>
<keyword evidence="2" id="KW-0436">Ligase</keyword>
<dbReference type="EMBL" id="JADCNM010000001">
    <property type="protein sequence ID" value="KAG0500655.1"/>
    <property type="molecule type" value="Genomic_DNA"/>
</dbReference>
<evidence type="ECO:0000259" key="13">
    <source>
        <dbReference type="Pfam" id="PF10458"/>
    </source>
</evidence>
<keyword evidence="4" id="KW-0067">ATP-binding</keyword>
<dbReference type="InterPro" id="IPR013155">
    <property type="entry name" value="M/V/L/I-tRNA-synth_anticd-bd"/>
</dbReference>
<organism evidence="14 15">
    <name type="scientific">Vanilla planifolia</name>
    <name type="common">Vanilla</name>
    <dbReference type="NCBI Taxonomy" id="51239"/>
    <lineage>
        <taxon>Eukaryota</taxon>
        <taxon>Viridiplantae</taxon>
        <taxon>Streptophyta</taxon>
        <taxon>Embryophyta</taxon>
        <taxon>Tracheophyta</taxon>
        <taxon>Spermatophyta</taxon>
        <taxon>Magnoliopsida</taxon>
        <taxon>Liliopsida</taxon>
        <taxon>Asparagales</taxon>
        <taxon>Orchidaceae</taxon>
        <taxon>Vanilloideae</taxon>
        <taxon>Vanilleae</taxon>
        <taxon>Vanilla</taxon>
    </lineage>
</organism>
<dbReference type="Gene3D" id="1.10.730.10">
    <property type="entry name" value="Isoleucyl-tRNA Synthetase, Domain 1"/>
    <property type="match status" value="1"/>
</dbReference>
<evidence type="ECO:0000256" key="7">
    <source>
        <dbReference type="ARBA" id="ARBA00023146"/>
    </source>
</evidence>
<evidence type="ECO:0000256" key="3">
    <source>
        <dbReference type="ARBA" id="ARBA00022741"/>
    </source>
</evidence>
<dbReference type="InterPro" id="IPR009080">
    <property type="entry name" value="tRNAsynth_Ia_anticodon-bd"/>
</dbReference>
<name>A0A835S5E9_VANPL</name>
<dbReference type="SUPFAM" id="SSF47323">
    <property type="entry name" value="Anticodon-binding domain of a subclass of class I aminoacyl-tRNA synthetases"/>
    <property type="match status" value="1"/>
</dbReference>
<keyword evidence="5" id="KW-0648">Protein biosynthesis</keyword>
<dbReference type="AlphaFoldDB" id="A0A835S5E9"/>
<gene>
    <name evidence="14" type="ORF">HPP92_000727</name>
</gene>
<dbReference type="PANTHER" id="PTHR11946:SF93">
    <property type="entry name" value="VALINE--TRNA LIGASE, CHLOROPLASTIC_MITOCHONDRIAL 2"/>
    <property type="match status" value="1"/>
</dbReference>
<dbReference type="FunFam" id="1.10.287.380:FF:000001">
    <property type="entry name" value="Valine--tRNA ligase"/>
    <property type="match status" value="1"/>
</dbReference>
<dbReference type="InterPro" id="IPR002303">
    <property type="entry name" value="Valyl-tRNA_ligase"/>
</dbReference>
<keyword evidence="6 10" id="KW-0175">Coiled coil</keyword>
<evidence type="ECO:0000259" key="11">
    <source>
        <dbReference type="Pfam" id="PF00133"/>
    </source>
</evidence>
<evidence type="ECO:0000256" key="4">
    <source>
        <dbReference type="ARBA" id="ARBA00022840"/>
    </source>
</evidence>
<protein>
    <recommendedName>
        <fullName evidence="1">valine--tRNA ligase</fullName>
        <ecNumber evidence="1">6.1.1.9</ecNumber>
    </recommendedName>
    <alternativeName>
        <fullName evidence="8">Valyl-tRNA synthetase</fullName>
    </alternativeName>
</protein>
<dbReference type="InterPro" id="IPR019499">
    <property type="entry name" value="Val-tRNA_synth_tRNA-bd"/>
</dbReference>
<dbReference type="EC" id="6.1.1.9" evidence="1"/>
<evidence type="ECO:0000313" key="15">
    <source>
        <dbReference type="Proteomes" id="UP000639772"/>
    </source>
</evidence>
<dbReference type="Pfam" id="PF08264">
    <property type="entry name" value="Anticodon_1"/>
    <property type="match status" value="1"/>
</dbReference>
<dbReference type="FunFam" id="1.10.730.10:FF:000014">
    <property type="entry name" value="Valine--tRNA ligase"/>
    <property type="match status" value="1"/>
</dbReference>
<evidence type="ECO:0000256" key="5">
    <source>
        <dbReference type="ARBA" id="ARBA00022917"/>
    </source>
</evidence>
<dbReference type="CDD" id="cd07962">
    <property type="entry name" value="Anticodon_Ia_Val"/>
    <property type="match status" value="1"/>
</dbReference>
<dbReference type="Proteomes" id="UP000639772">
    <property type="component" value="Chromosome 1"/>
</dbReference>
<evidence type="ECO:0000256" key="2">
    <source>
        <dbReference type="ARBA" id="ARBA00022598"/>
    </source>
</evidence>
<dbReference type="GO" id="GO:0006438">
    <property type="term" value="P:valyl-tRNA aminoacylation"/>
    <property type="evidence" value="ECO:0007669"/>
    <property type="project" value="InterPro"/>
</dbReference>
<proteinExistence type="predicted"/>
<feature type="coiled-coil region" evidence="10">
    <location>
        <begin position="319"/>
        <end position="388"/>
    </location>
</feature>
<dbReference type="GO" id="GO:0005829">
    <property type="term" value="C:cytosol"/>
    <property type="evidence" value="ECO:0007669"/>
    <property type="project" value="TreeGrafter"/>
</dbReference>
<dbReference type="GO" id="GO:0004832">
    <property type="term" value="F:valine-tRNA ligase activity"/>
    <property type="evidence" value="ECO:0007669"/>
    <property type="project" value="UniProtKB-EC"/>
</dbReference>
<dbReference type="Gene3D" id="1.10.287.380">
    <property type="entry name" value="Valyl-tRNA synthetase, C-terminal domain"/>
    <property type="match status" value="1"/>
</dbReference>
<reference evidence="14 15" key="1">
    <citation type="journal article" date="2020" name="Nat. Food">
        <title>A phased Vanilla planifolia genome enables genetic improvement of flavour and production.</title>
        <authorList>
            <person name="Hasing T."/>
            <person name="Tang H."/>
            <person name="Brym M."/>
            <person name="Khazi F."/>
            <person name="Huang T."/>
            <person name="Chambers A.H."/>
        </authorList>
    </citation>
    <scope>NUCLEOTIDE SEQUENCE [LARGE SCALE GENOMIC DNA]</scope>
    <source>
        <tissue evidence="14">Leaf</tissue>
    </source>
</reference>
<dbReference type="Pfam" id="PF00133">
    <property type="entry name" value="tRNA-synt_1"/>
    <property type="match status" value="1"/>
</dbReference>
<evidence type="ECO:0000256" key="8">
    <source>
        <dbReference type="ARBA" id="ARBA00029936"/>
    </source>
</evidence>
<sequence length="393" mass="44256">MGRGMHLGSFCLPIIDKGRKMSKTLGNVIDPIATMEEYGTDALRFTLSLGTAGQDLNLSTERLTSNKAFTNKLWNAGKFILQNLGSNGCALQDLLTYKFDTLDSLAKLPLPESWVVSKLHYLIDNVTFSYEKFFFGDAGREIYDFFWGDFADWYIESSKTRLYHSGCQSDASIAQAVLLYVFENILKLLHPFMPFVTEEIWQALPFRKASLMVSSWPQSSLPKDSKSIRRFENLQSLIKAIRNARAEYSVEPAKRISASIVGNTEVLGYISNEKQVLALLSRLDVENVHFMESQPDYAEQSVHLVVGEGLEAYLPLADMVDVSAESQRLTKRLAKMQSEYDALLARLGSPSFMEKAPEEIVRGVREKAMEAEEKINLTQKRLALLRSSTRVSG</sequence>
<evidence type="ECO:0000313" key="14">
    <source>
        <dbReference type="EMBL" id="KAG0500655.1"/>
    </source>
</evidence>